<dbReference type="SUPFAM" id="SSF50978">
    <property type="entry name" value="WD40 repeat-like"/>
    <property type="match status" value="1"/>
</dbReference>
<feature type="repeat" description="WD" evidence="3">
    <location>
        <begin position="24"/>
        <end position="65"/>
    </location>
</feature>
<dbReference type="Pfam" id="PF00400">
    <property type="entry name" value="WD40"/>
    <property type="match status" value="1"/>
</dbReference>
<dbReference type="InParanoid" id="G4TYH9"/>
<dbReference type="PANTHER" id="PTHR22847">
    <property type="entry name" value="WD40 REPEAT PROTEIN"/>
    <property type="match status" value="1"/>
</dbReference>
<organism evidence="4 5">
    <name type="scientific">Serendipita indica (strain DSM 11827)</name>
    <name type="common">Root endophyte fungus</name>
    <name type="synonym">Piriformospora indica</name>
    <dbReference type="NCBI Taxonomy" id="1109443"/>
    <lineage>
        <taxon>Eukaryota</taxon>
        <taxon>Fungi</taxon>
        <taxon>Dikarya</taxon>
        <taxon>Basidiomycota</taxon>
        <taxon>Agaricomycotina</taxon>
        <taxon>Agaricomycetes</taxon>
        <taxon>Sebacinales</taxon>
        <taxon>Serendipitaceae</taxon>
        <taxon>Serendipita</taxon>
    </lineage>
</organism>
<dbReference type="OMA" id="ECHTDIV"/>
<keyword evidence="2" id="KW-0677">Repeat</keyword>
<comment type="caution">
    <text evidence="4">The sequence shown here is derived from an EMBL/GenBank/DDBJ whole genome shotgun (WGS) entry which is preliminary data.</text>
</comment>
<dbReference type="OrthoDB" id="6262491at2759"/>
<dbReference type="InterPro" id="IPR036322">
    <property type="entry name" value="WD40_repeat_dom_sf"/>
</dbReference>
<dbReference type="InterPro" id="IPR001680">
    <property type="entry name" value="WD40_rpt"/>
</dbReference>
<dbReference type="STRING" id="1109443.G4TYH9"/>
<dbReference type="PROSITE" id="PS50082">
    <property type="entry name" value="WD_REPEATS_2"/>
    <property type="match status" value="1"/>
</dbReference>
<evidence type="ECO:0000256" key="3">
    <source>
        <dbReference type="PROSITE-ProRule" id="PRU00221"/>
    </source>
</evidence>
<protein>
    <submittedName>
        <fullName evidence="4">Uncharacterized protein</fullName>
    </submittedName>
</protein>
<evidence type="ECO:0000256" key="1">
    <source>
        <dbReference type="ARBA" id="ARBA00022574"/>
    </source>
</evidence>
<sequence length="139" mass="15372">MSRTASATLRLWDVETGAQVGSPLEGHTTLVPSVAFSPDGQHIVSGSKDQTVRITDTSTTEDSIHLLPNQYCRVSDDGWLLRPSSQRLFWVPSQFRAGMERPGARIIGQVQRLGVDTTQFVHGEEWTRVKEGGKIPEDI</sequence>
<dbReference type="AlphaFoldDB" id="G4TYH9"/>
<evidence type="ECO:0000256" key="2">
    <source>
        <dbReference type="ARBA" id="ARBA00022737"/>
    </source>
</evidence>
<dbReference type="SMART" id="SM00320">
    <property type="entry name" value="WD40"/>
    <property type="match status" value="1"/>
</dbReference>
<keyword evidence="1 3" id="KW-0853">WD repeat</keyword>
<dbReference type="InterPro" id="IPR015943">
    <property type="entry name" value="WD40/YVTN_repeat-like_dom_sf"/>
</dbReference>
<dbReference type="EMBL" id="CAFZ01000720">
    <property type="protein sequence ID" value="CCA76372.1"/>
    <property type="molecule type" value="Genomic_DNA"/>
</dbReference>
<name>G4TYH9_SERID</name>
<accession>G4TYH9</accession>
<dbReference type="GO" id="GO:1990234">
    <property type="term" value="C:transferase complex"/>
    <property type="evidence" value="ECO:0007669"/>
    <property type="project" value="UniProtKB-ARBA"/>
</dbReference>
<evidence type="ECO:0000313" key="5">
    <source>
        <dbReference type="Proteomes" id="UP000007148"/>
    </source>
</evidence>
<dbReference type="PROSITE" id="PS50294">
    <property type="entry name" value="WD_REPEATS_REGION"/>
    <property type="match status" value="1"/>
</dbReference>
<keyword evidence="5" id="KW-1185">Reference proteome</keyword>
<proteinExistence type="predicted"/>
<dbReference type="Gene3D" id="2.130.10.10">
    <property type="entry name" value="YVTN repeat-like/Quinoprotein amine dehydrogenase"/>
    <property type="match status" value="1"/>
</dbReference>
<reference evidence="4 5" key="1">
    <citation type="journal article" date="2011" name="PLoS Pathog.">
        <title>Endophytic Life Strategies Decoded by Genome and Transcriptome Analyses of the Mutualistic Root Symbiont Piriformospora indica.</title>
        <authorList>
            <person name="Zuccaro A."/>
            <person name="Lahrmann U."/>
            <person name="Guldener U."/>
            <person name="Langen G."/>
            <person name="Pfiffi S."/>
            <person name="Biedenkopf D."/>
            <person name="Wong P."/>
            <person name="Samans B."/>
            <person name="Grimm C."/>
            <person name="Basiewicz M."/>
            <person name="Murat C."/>
            <person name="Martin F."/>
            <person name="Kogel K.H."/>
        </authorList>
    </citation>
    <scope>NUCLEOTIDE SEQUENCE [LARGE SCALE GENOMIC DNA]</scope>
    <source>
        <strain evidence="4 5">DSM 11827</strain>
    </source>
</reference>
<dbReference type="PANTHER" id="PTHR22847:SF637">
    <property type="entry name" value="WD REPEAT DOMAIN 5B"/>
    <property type="match status" value="1"/>
</dbReference>
<dbReference type="HOGENOM" id="CLU_000288_57_19_1"/>
<gene>
    <name evidence="4" type="ORF">PIIN_10365</name>
</gene>
<evidence type="ECO:0000313" key="4">
    <source>
        <dbReference type="EMBL" id="CCA76372.1"/>
    </source>
</evidence>
<dbReference type="Proteomes" id="UP000007148">
    <property type="component" value="Unassembled WGS sequence"/>
</dbReference>